<dbReference type="GO" id="GO:0000287">
    <property type="term" value="F:magnesium ion binding"/>
    <property type="evidence" value="ECO:0007669"/>
    <property type="project" value="UniProtKB-UniRule"/>
</dbReference>
<keyword evidence="11 16" id="KW-0630">Potassium</keyword>
<evidence type="ECO:0000256" key="15">
    <source>
        <dbReference type="ARBA" id="ARBA00023136"/>
    </source>
</evidence>
<evidence type="ECO:0000256" key="6">
    <source>
        <dbReference type="ARBA" id="ARBA00022692"/>
    </source>
</evidence>
<feature type="binding site" evidence="16">
    <location>
        <position position="357"/>
    </location>
    <ligand>
        <name>ATP</name>
        <dbReference type="ChEBI" id="CHEBI:30616"/>
    </ligand>
</feature>
<evidence type="ECO:0000256" key="2">
    <source>
        <dbReference type="ARBA" id="ARBA00022448"/>
    </source>
</evidence>
<dbReference type="InterPro" id="IPR008250">
    <property type="entry name" value="ATPase_P-typ_transduc_dom_A_sf"/>
</dbReference>
<comment type="subcellular location">
    <subcellularLocation>
        <location evidence="16">Cell membrane</location>
        <topology evidence="16">Multi-pass membrane protein</topology>
    </subcellularLocation>
    <subcellularLocation>
        <location evidence="1">Membrane</location>
        <topology evidence="1">Multi-pass membrane protein</topology>
    </subcellularLocation>
</comment>
<evidence type="ECO:0000313" key="19">
    <source>
        <dbReference type="Proteomes" id="UP000290365"/>
    </source>
</evidence>
<dbReference type="SFLD" id="SFLDF00027">
    <property type="entry name" value="p-type_atpase"/>
    <property type="match status" value="1"/>
</dbReference>
<dbReference type="InterPro" id="IPR023298">
    <property type="entry name" value="ATPase_P-typ_TM_dom_sf"/>
</dbReference>
<feature type="binding site" evidence="16">
    <location>
        <position position="548"/>
    </location>
    <ligand>
        <name>Mg(2+)</name>
        <dbReference type="ChEBI" id="CHEBI:18420"/>
    </ligand>
</feature>
<keyword evidence="2 16" id="KW-0813">Transport</keyword>
<dbReference type="Pfam" id="PF00122">
    <property type="entry name" value="E1-E2_ATPase"/>
    <property type="match status" value="1"/>
</dbReference>
<evidence type="ECO:0000256" key="1">
    <source>
        <dbReference type="ARBA" id="ARBA00004141"/>
    </source>
</evidence>
<dbReference type="PANTHER" id="PTHR43743">
    <property type="entry name" value="POTASSIUM-TRANSPORTING ATPASE ATP-BINDING SUBUNIT"/>
    <property type="match status" value="1"/>
</dbReference>
<evidence type="ECO:0000256" key="7">
    <source>
        <dbReference type="ARBA" id="ARBA00022723"/>
    </source>
</evidence>
<keyword evidence="7 16" id="KW-0479">Metal-binding</keyword>
<organism evidence="18 19">
    <name type="scientific">Ktedonosporobacter rubrisoli</name>
    <dbReference type="NCBI Taxonomy" id="2509675"/>
    <lineage>
        <taxon>Bacteria</taxon>
        <taxon>Bacillati</taxon>
        <taxon>Chloroflexota</taxon>
        <taxon>Ktedonobacteria</taxon>
        <taxon>Ktedonobacterales</taxon>
        <taxon>Ktedonosporobacteraceae</taxon>
        <taxon>Ktedonosporobacter</taxon>
    </lineage>
</organism>
<keyword evidence="19" id="KW-1185">Reference proteome</keyword>
<protein>
    <recommendedName>
        <fullName evidence="16">Potassium-transporting ATPase ATP-binding subunit</fullName>
        <ecNumber evidence="16">7.2.2.6</ecNumber>
    </recommendedName>
    <alternativeName>
        <fullName evidence="16">ATP phosphohydrolase [potassium-transporting] B chain</fullName>
    </alternativeName>
    <alternativeName>
        <fullName evidence="16">Potassium-binding and translocating subunit B</fullName>
    </alternativeName>
    <alternativeName>
        <fullName evidence="16">Potassium-translocating ATPase B chain</fullName>
    </alternativeName>
</protein>
<dbReference type="SUPFAM" id="SSF56784">
    <property type="entry name" value="HAD-like"/>
    <property type="match status" value="1"/>
</dbReference>
<reference evidence="18 19" key="1">
    <citation type="submission" date="2019-01" db="EMBL/GenBank/DDBJ databases">
        <title>Ktedonosporobacter rubrisoli SCAWS-G2.</title>
        <authorList>
            <person name="Huang Y."/>
            <person name="Yan B."/>
        </authorList>
    </citation>
    <scope>NUCLEOTIDE SEQUENCE [LARGE SCALE GENOMIC DNA]</scope>
    <source>
        <strain evidence="18 19">SCAWS-G2</strain>
    </source>
</reference>
<dbReference type="GO" id="GO:0016887">
    <property type="term" value="F:ATP hydrolysis activity"/>
    <property type="evidence" value="ECO:0007669"/>
    <property type="project" value="InterPro"/>
</dbReference>
<dbReference type="InterPro" id="IPR059000">
    <property type="entry name" value="ATPase_P-type_domA"/>
</dbReference>
<dbReference type="AlphaFoldDB" id="A0A4P6JQZ0"/>
<keyword evidence="15 16" id="KW-0472">Membrane</keyword>
<evidence type="ECO:0000256" key="10">
    <source>
        <dbReference type="ARBA" id="ARBA00022842"/>
    </source>
</evidence>
<keyword evidence="3 16" id="KW-1003">Cell membrane</keyword>
<evidence type="ECO:0000256" key="12">
    <source>
        <dbReference type="ARBA" id="ARBA00022967"/>
    </source>
</evidence>
<dbReference type="GO" id="GO:0008556">
    <property type="term" value="F:P-type potassium transmembrane transporter activity"/>
    <property type="evidence" value="ECO:0007669"/>
    <property type="project" value="UniProtKB-UniRule"/>
</dbReference>
<dbReference type="HAMAP" id="MF_00285">
    <property type="entry name" value="KdpB"/>
    <property type="match status" value="1"/>
</dbReference>
<feature type="binding site" evidence="16">
    <location>
        <position position="552"/>
    </location>
    <ligand>
        <name>Mg(2+)</name>
        <dbReference type="ChEBI" id="CHEBI:18420"/>
    </ligand>
</feature>
<dbReference type="InterPro" id="IPR044492">
    <property type="entry name" value="P_typ_ATPase_HD_dom"/>
</dbReference>
<keyword evidence="4 16" id="KW-0633">Potassium transport</keyword>
<evidence type="ECO:0000256" key="13">
    <source>
        <dbReference type="ARBA" id="ARBA00022989"/>
    </source>
</evidence>
<evidence type="ECO:0000313" key="18">
    <source>
        <dbReference type="EMBL" id="QBD77859.1"/>
    </source>
</evidence>
<dbReference type="Proteomes" id="UP000290365">
    <property type="component" value="Chromosome"/>
</dbReference>
<feature type="transmembrane region" description="Helical" evidence="16">
    <location>
        <begin position="614"/>
        <end position="632"/>
    </location>
</feature>
<feature type="binding site" evidence="16">
    <location>
        <position position="415"/>
    </location>
    <ligand>
        <name>ATP</name>
        <dbReference type="ChEBI" id="CHEBI:30616"/>
    </ligand>
</feature>
<evidence type="ECO:0000256" key="16">
    <source>
        <dbReference type="HAMAP-Rule" id="MF_00285"/>
    </source>
</evidence>
<dbReference type="Gene3D" id="2.70.150.10">
    <property type="entry name" value="Calcium-transporting ATPase, cytoplasmic transduction domain A"/>
    <property type="match status" value="1"/>
</dbReference>
<dbReference type="EMBL" id="CP035758">
    <property type="protein sequence ID" value="QBD77859.1"/>
    <property type="molecule type" value="Genomic_DNA"/>
</dbReference>
<dbReference type="PROSITE" id="PS00154">
    <property type="entry name" value="ATPASE_E1_E2"/>
    <property type="match status" value="1"/>
</dbReference>
<dbReference type="GO" id="GO:0005524">
    <property type="term" value="F:ATP binding"/>
    <property type="evidence" value="ECO:0007669"/>
    <property type="project" value="UniProtKB-UniRule"/>
</dbReference>
<dbReference type="InterPro" id="IPR036412">
    <property type="entry name" value="HAD-like_sf"/>
</dbReference>
<accession>A0A4P6JQZ0</accession>
<keyword evidence="6 16" id="KW-0812">Transmembrane</keyword>
<evidence type="ECO:0000256" key="3">
    <source>
        <dbReference type="ARBA" id="ARBA00022475"/>
    </source>
</evidence>
<dbReference type="Pfam" id="PF00702">
    <property type="entry name" value="Hydrolase"/>
    <property type="match status" value="1"/>
</dbReference>
<feature type="transmembrane region" description="Helical" evidence="16">
    <location>
        <begin position="48"/>
        <end position="69"/>
    </location>
</feature>
<keyword evidence="5 16" id="KW-0597">Phosphoprotein</keyword>
<evidence type="ECO:0000256" key="11">
    <source>
        <dbReference type="ARBA" id="ARBA00022958"/>
    </source>
</evidence>
<proteinExistence type="inferred from homology"/>
<dbReference type="EC" id="7.2.2.6" evidence="16"/>
<feature type="domain" description="P-type ATPase A" evidence="17">
    <location>
        <begin position="124"/>
        <end position="221"/>
    </location>
</feature>
<keyword evidence="12 16" id="KW-1278">Translocase</keyword>
<evidence type="ECO:0000256" key="14">
    <source>
        <dbReference type="ARBA" id="ARBA00023065"/>
    </source>
</evidence>
<evidence type="ECO:0000256" key="9">
    <source>
        <dbReference type="ARBA" id="ARBA00022840"/>
    </source>
</evidence>
<dbReference type="KEGG" id="kbs:EPA93_18420"/>
<dbReference type="SUPFAM" id="SSF81665">
    <property type="entry name" value="Calcium ATPase, transmembrane domain M"/>
    <property type="match status" value="1"/>
</dbReference>
<dbReference type="SFLD" id="SFLDS00003">
    <property type="entry name" value="Haloacid_Dehalogenase"/>
    <property type="match status" value="1"/>
</dbReference>
<comment type="function">
    <text evidence="16">Part of the high-affinity ATP-driven potassium transport (or Kdp) system, which catalyzes the hydrolysis of ATP coupled with the electrogenic transport of potassium into the cytoplasm. This subunit is responsible for energy coupling to the transport system and for the release of the potassium ions to the cytoplasm.</text>
</comment>
<comment type="subunit">
    <text evidence="16">The system is composed of three essential subunits: KdpA, KdpB and KdpC.</text>
</comment>
<dbReference type="FunFam" id="2.70.150.10:FF:000033">
    <property type="entry name" value="Potassium-transporting ATPase ATP-binding subunit"/>
    <property type="match status" value="1"/>
</dbReference>
<keyword evidence="8 16" id="KW-0547">Nucleotide-binding</keyword>
<comment type="catalytic activity">
    <reaction evidence="16">
        <text>K(+)(out) + ATP + H2O = K(+)(in) + ADP + phosphate + H(+)</text>
        <dbReference type="Rhea" id="RHEA:16777"/>
        <dbReference type="ChEBI" id="CHEBI:15377"/>
        <dbReference type="ChEBI" id="CHEBI:15378"/>
        <dbReference type="ChEBI" id="CHEBI:29103"/>
        <dbReference type="ChEBI" id="CHEBI:30616"/>
        <dbReference type="ChEBI" id="CHEBI:43474"/>
        <dbReference type="ChEBI" id="CHEBI:456216"/>
        <dbReference type="EC" id="7.2.2.6"/>
    </reaction>
</comment>
<keyword evidence="14 16" id="KW-0406">Ion transport</keyword>
<keyword evidence="13 16" id="KW-1133">Transmembrane helix</keyword>
<gene>
    <name evidence="16 18" type="primary">kdpB</name>
    <name evidence="18" type="ORF">EPA93_18420</name>
</gene>
<feature type="transmembrane region" description="Helical" evidence="16">
    <location>
        <begin position="644"/>
        <end position="664"/>
    </location>
</feature>
<dbReference type="OrthoDB" id="135399at2"/>
<feature type="binding site" evidence="16">
    <location>
        <position position="361"/>
    </location>
    <ligand>
        <name>ATP</name>
        <dbReference type="ChEBI" id="CHEBI:30616"/>
    </ligand>
</feature>
<dbReference type="RefSeq" id="WP_129888912.1">
    <property type="nucleotide sequence ID" value="NZ_CP035758.1"/>
</dbReference>
<dbReference type="NCBIfam" id="TIGR01494">
    <property type="entry name" value="ATPase_P-type"/>
    <property type="match status" value="2"/>
</dbReference>
<dbReference type="SUPFAM" id="SSF81653">
    <property type="entry name" value="Calcium ATPase, transduction domain A"/>
    <property type="match status" value="1"/>
</dbReference>
<comment type="similarity">
    <text evidence="16">Belongs to the cation transport ATPase (P-type) (TC 3.A.3) family. Type IA subfamily.</text>
</comment>
<feature type="binding site" evidence="16">
    <location>
        <begin position="388"/>
        <end position="395"/>
    </location>
    <ligand>
        <name>ATP</name>
        <dbReference type="ChEBI" id="CHEBI:30616"/>
    </ligand>
</feature>
<feature type="transmembrane region" description="Helical" evidence="16">
    <location>
        <begin position="232"/>
        <end position="252"/>
    </location>
</feature>
<dbReference type="Gene3D" id="3.40.50.1000">
    <property type="entry name" value="HAD superfamily/HAD-like"/>
    <property type="match status" value="1"/>
</dbReference>
<evidence type="ECO:0000256" key="8">
    <source>
        <dbReference type="ARBA" id="ARBA00022741"/>
    </source>
</evidence>
<dbReference type="SUPFAM" id="SSF81660">
    <property type="entry name" value="Metal cation-transporting ATPase, ATP-binding domain N"/>
    <property type="match status" value="1"/>
</dbReference>
<evidence type="ECO:0000256" key="5">
    <source>
        <dbReference type="ARBA" id="ARBA00022553"/>
    </source>
</evidence>
<dbReference type="CDD" id="cd02078">
    <property type="entry name" value="P-type_ATPase_K"/>
    <property type="match status" value="1"/>
</dbReference>
<keyword evidence="10 16" id="KW-0460">Magnesium</keyword>
<evidence type="ECO:0000256" key="4">
    <source>
        <dbReference type="ARBA" id="ARBA00022538"/>
    </source>
</evidence>
<feature type="transmembrane region" description="Helical" evidence="16">
    <location>
        <begin position="264"/>
        <end position="289"/>
    </location>
</feature>
<feature type="active site" description="4-aspartylphosphate intermediate" evidence="16">
    <location>
        <position position="320"/>
    </location>
</feature>
<dbReference type="InterPro" id="IPR023299">
    <property type="entry name" value="ATPase_P-typ_cyto_dom_N"/>
</dbReference>
<evidence type="ECO:0000259" key="17">
    <source>
        <dbReference type="Pfam" id="PF00122"/>
    </source>
</evidence>
<feature type="transmembrane region" description="Helical" evidence="16">
    <location>
        <begin position="684"/>
        <end position="709"/>
    </location>
</feature>
<feature type="transmembrane region" description="Helical" evidence="16">
    <location>
        <begin position="75"/>
        <end position="95"/>
    </location>
</feature>
<dbReference type="InterPro" id="IPR006391">
    <property type="entry name" value="P-type_ATPase_bsu_IA"/>
</dbReference>
<dbReference type="PANTHER" id="PTHR43743:SF1">
    <property type="entry name" value="POTASSIUM-TRANSPORTING ATPASE ATP-BINDING SUBUNIT"/>
    <property type="match status" value="1"/>
</dbReference>
<name>A0A4P6JQZ0_KTERU</name>
<dbReference type="InterPro" id="IPR018303">
    <property type="entry name" value="ATPase_P-typ_P_site"/>
</dbReference>
<dbReference type="PRINTS" id="PR00119">
    <property type="entry name" value="CATATPASE"/>
</dbReference>
<dbReference type="GO" id="GO:0005886">
    <property type="term" value="C:plasma membrane"/>
    <property type="evidence" value="ECO:0007669"/>
    <property type="project" value="UniProtKB-SubCell"/>
</dbReference>
<dbReference type="FunFam" id="3.40.1110.10:FF:000007">
    <property type="entry name" value="Potassium-transporting ATPase ATP-binding subunit"/>
    <property type="match status" value="1"/>
</dbReference>
<dbReference type="NCBIfam" id="TIGR01497">
    <property type="entry name" value="kdpB"/>
    <property type="match status" value="1"/>
</dbReference>
<dbReference type="Gene3D" id="3.40.1110.10">
    <property type="entry name" value="Calcium-transporting ATPase, cytoplasmic domain N"/>
    <property type="match status" value="1"/>
</dbReference>
<dbReference type="InterPro" id="IPR023214">
    <property type="entry name" value="HAD_sf"/>
</dbReference>
<dbReference type="SFLD" id="SFLDG00002">
    <property type="entry name" value="C1.7:_P-type_atpase_like"/>
    <property type="match status" value="1"/>
</dbReference>
<keyword evidence="9 16" id="KW-0067">ATP-binding</keyword>
<dbReference type="InterPro" id="IPR001757">
    <property type="entry name" value="P_typ_ATPase"/>
</dbReference>
<sequence>MSSQPLQTRQWKTRRKAGSSIFNGPIVRRAILDSLKKLDPRWQLKNPVMFVVEIGSIITTIEFVRLLITGPASEMFFVLGVTLWLWFTVIFANFAEAMAEGRGKAQADTLRRTRTTTQARRLANAAQRDKFEQIPAPELRKGDLVLVEAGDIIPGDGEVVEGVASVDESAITGESAPVIRESGGDRSAVTGGTRVLSDWIVVSITANPGETFLDRMIALVEGAARQKTPNEIALNILLASLTIIFLLAVITLEPFAIYSGSPVSITTLIALLVCLIPTTIGGLLSAIGIAGMDRMVQRNVLAMSGRAVEAAGDVDVLLLDKTGTITVGNRMASRFIPFEGVDEQELARAALLSSLADETPEGRSIVALARERYGLDLETPAGATFIPFTAQTRMSGVDLNGLHPSNATTVHAIRKGAADAVTTYVQQSGGNKSARVTELVDSIASAGSTPLVVAETLAQSNGHTENARLLGIIELKDIVKSGMRERFDQLRRMGIRTIMITGDNPLTAATIAKEAGVDDFLAQATPEMKMKLIREQQAGGRLVAMTGDGTNDAPALAQADVGMAMNTGTQAAKEAANMVDLDSNPTKLIEVVEVGKQLLMTRGSLTTFSIANDVAKYFAIIPAMFSVAYPQLNALNIMKLATPHSAVLSAVIFNALIIIVLIPLALRGVKYRALGAATLLRRNLLIYGLGGLIVPFIGIKLIDLILFALHLS</sequence>